<sequence>MTRYARQVAVPEFGAAGQAALAAAHVLVVGAGGLAAPVLQYLGGAGVGRITLVDPDRVEASNLHRQTLFRETDAGSPKAEVAAAAIRALNADVHIDAVVDALGPDNAAALCAGADLVLDCADSFAVSYILSDSCHATGQPLVSASVIGTGGHVGAFCGGAPSLRAVFPDLPQRAGSCAEDGVLGPVVGTIGALQAQMALALLAGVAPSPLGQLVTFEAQGFRFGGFRFTGAPEPDHAPRFLDPAGIAAGDFVVDLRAETEAPLVRPDAHRLPVTAFGPGGPLPDPGQRAVLCCRSGLRSWQAADRLAQVWAGDIKLVALGDQPGDTE</sequence>
<dbReference type="GO" id="GO:0016779">
    <property type="term" value="F:nucleotidyltransferase activity"/>
    <property type="evidence" value="ECO:0007669"/>
    <property type="project" value="TreeGrafter"/>
</dbReference>
<dbReference type="AlphaFoldDB" id="A0A1U7D852"/>
<evidence type="ECO:0000259" key="2">
    <source>
        <dbReference type="Pfam" id="PF00899"/>
    </source>
</evidence>
<dbReference type="FunFam" id="3.40.50.720:FF:000080">
    <property type="entry name" value="Thiazole biosynthesis adenylyltransferase ThiF"/>
    <property type="match status" value="1"/>
</dbReference>
<protein>
    <submittedName>
        <fullName evidence="3">Putative dinucleotide-utilizing enzyme involved in molybdopterin or thiamin biosynthesis</fullName>
    </submittedName>
</protein>
<gene>
    <name evidence="3" type="ORF">Ga0080559_TMP3561</name>
</gene>
<dbReference type="GO" id="GO:0004792">
    <property type="term" value="F:thiosulfate-cyanide sulfurtransferase activity"/>
    <property type="evidence" value="ECO:0007669"/>
    <property type="project" value="TreeGrafter"/>
</dbReference>
<evidence type="ECO:0000256" key="1">
    <source>
        <dbReference type="ARBA" id="ARBA00009919"/>
    </source>
</evidence>
<dbReference type="Proteomes" id="UP000186559">
    <property type="component" value="Chromosome"/>
</dbReference>
<proteinExistence type="inferred from homology"/>
<feature type="domain" description="THIF-type NAD/FAD binding fold" evidence="2">
    <location>
        <begin position="4"/>
        <end position="227"/>
    </location>
</feature>
<reference evidence="3 4" key="1">
    <citation type="submission" date="2016-03" db="EMBL/GenBank/DDBJ databases">
        <title>Deep-sea bacteria in the southern Pacific.</title>
        <authorList>
            <person name="Tang K."/>
        </authorList>
    </citation>
    <scope>NUCLEOTIDE SEQUENCE [LARGE SCALE GENOMIC DNA]</scope>
    <source>
        <strain evidence="3 4">JLT2016</strain>
    </source>
</reference>
<dbReference type="CDD" id="cd00757">
    <property type="entry name" value="ThiF_MoeB_HesA_family"/>
    <property type="match status" value="1"/>
</dbReference>
<dbReference type="InterPro" id="IPR000594">
    <property type="entry name" value="ThiF_NAD_FAD-bd"/>
</dbReference>
<dbReference type="Pfam" id="PF00899">
    <property type="entry name" value="ThiF"/>
    <property type="match status" value="1"/>
</dbReference>
<dbReference type="GO" id="GO:0005829">
    <property type="term" value="C:cytosol"/>
    <property type="evidence" value="ECO:0007669"/>
    <property type="project" value="TreeGrafter"/>
</dbReference>
<dbReference type="STRING" id="1229727.Ga0080559_TMP3561"/>
<dbReference type="Gene3D" id="3.40.50.720">
    <property type="entry name" value="NAD(P)-binding Rossmann-like Domain"/>
    <property type="match status" value="1"/>
</dbReference>
<evidence type="ECO:0000313" key="3">
    <source>
        <dbReference type="EMBL" id="APX24357.1"/>
    </source>
</evidence>
<dbReference type="RefSeq" id="WP_076624233.1">
    <property type="nucleotide sequence ID" value="NZ_BMEW01000008.1"/>
</dbReference>
<keyword evidence="4" id="KW-1185">Reference proteome</keyword>
<dbReference type="InterPro" id="IPR035985">
    <property type="entry name" value="Ubiquitin-activating_enz"/>
</dbReference>
<organism evidence="3 4">
    <name type="scientific">Salipiger profundus</name>
    <dbReference type="NCBI Taxonomy" id="1229727"/>
    <lineage>
        <taxon>Bacteria</taxon>
        <taxon>Pseudomonadati</taxon>
        <taxon>Pseudomonadota</taxon>
        <taxon>Alphaproteobacteria</taxon>
        <taxon>Rhodobacterales</taxon>
        <taxon>Roseobacteraceae</taxon>
        <taxon>Salipiger</taxon>
    </lineage>
</organism>
<dbReference type="SUPFAM" id="SSF69572">
    <property type="entry name" value="Activating enzymes of the ubiquitin-like proteins"/>
    <property type="match status" value="1"/>
</dbReference>
<comment type="similarity">
    <text evidence="1">Belongs to the HesA/MoeB/ThiF family.</text>
</comment>
<name>A0A1U7D852_9RHOB</name>
<evidence type="ECO:0000313" key="4">
    <source>
        <dbReference type="Proteomes" id="UP000186559"/>
    </source>
</evidence>
<dbReference type="EMBL" id="CP014796">
    <property type="protein sequence ID" value="APX24357.1"/>
    <property type="molecule type" value="Genomic_DNA"/>
</dbReference>
<dbReference type="OrthoDB" id="9804286at2"/>
<dbReference type="InterPro" id="IPR045886">
    <property type="entry name" value="ThiF/MoeB/HesA"/>
</dbReference>
<accession>A0A1U7D852</accession>
<dbReference type="PANTHER" id="PTHR10953:SF240">
    <property type="entry name" value="SULFUR CARRIER PROTEIN THIS ADENYLYLTRANSFERASE"/>
    <property type="match status" value="1"/>
</dbReference>
<dbReference type="PANTHER" id="PTHR10953">
    <property type="entry name" value="UBIQUITIN-ACTIVATING ENZYME E1"/>
    <property type="match status" value="1"/>
</dbReference>
<dbReference type="GO" id="GO:0008146">
    <property type="term" value="F:sulfotransferase activity"/>
    <property type="evidence" value="ECO:0007669"/>
    <property type="project" value="TreeGrafter"/>
</dbReference>
<dbReference type="GO" id="GO:0008641">
    <property type="term" value="F:ubiquitin-like modifier activating enzyme activity"/>
    <property type="evidence" value="ECO:0007669"/>
    <property type="project" value="InterPro"/>
</dbReference>
<dbReference type="KEGG" id="tpro:Ga0080559_TMP3561"/>